<dbReference type="Gene3D" id="3.10.180.10">
    <property type="entry name" value="2,3-Dihydroxybiphenyl 1,2-Dioxygenase, domain 1"/>
    <property type="match status" value="1"/>
</dbReference>
<organism evidence="1 2">
    <name type="scientific">Chryseobacterium polytrichastri</name>
    <dbReference type="NCBI Taxonomy" id="1302687"/>
    <lineage>
        <taxon>Bacteria</taxon>
        <taxon>Pseudomonadati</taxon>
        <taxon>Bacteroidota</taxon>
        <taxon>Flavobacteriia</taxon>
        <taxon>Flavobacteriales</taxon>
        <taxon>Weeksellaceae</taxon>
        <taxon>Chryseobacterium group</taxon>
        <taxon>Chryseobacterium</taxon>
    </lineage>
</organism>
<keyword evidence="2" id="KW-1185">Reference proteome</keyword>
<protein>
    <recommendedName>
        <fullName evidence="3">VOC domain-containing protein</fullName>
    </recommendedName>
</protein>
<sequence length="124" mass="14525">MNATFDTLILYVKNVELLKNFYVENFNLKVIEEDSIWVLLNAGNVHIGFHKIGDQYLDKIEAGHTFDNNTKIVFTIDVDIELARNEFLSKNIQMREIKTFDNYDFWLCDGTDPEGNVFQLKSRK</sequence>
<dbReference type="RefSeq" id="WP_073291338.1">
    <property type="nucleotide sequence ID" value="NZ_FRAV01000005.1"/>
</dbReference>
<evidence type="ECO:0000313" key="2">
    <source>
        <dbReference type="Proteomes" id="UP000184364"/>
    </source>
</evidence>
<accession>A0A1M6THU2</accession>
<dbReference type="InterPro" id="IPR029068">
    <property type="entry name" value="Glyas_Bleomycin-R_OHBP_Dase"/>
</dbReference>
<dbReference type="Proteomes" id="UP000184364">
    <property type="component" value="Unassembled WGS sequence"/>
</dbReference>
<gene>
    <name evidence="1" type="ORF">SAMN05444267_1005104</name>
</gene>
<dbReference type="EMBL" id="FRAV01000005">
    <property type="protein sequence ID" value="SHK56632.1"/>
    <property type="molecule type" value="Genomic_DNA"/>
</dbReference>
<dbReference type="AlphaFoldDB" id="A0A1M6THU2"/>
<evidence type="ECO:0008006" key="3">
    <source>
        <dbReference type="Google" id="ProtNLM"/>
    </source>
</evidence>
<dbReference type="OrthoDB" id="4762357at2"/>
<dbReference type="STRING" id="1302687.SAMN05444267_1005104"/>
<proteinExistence type="predicted"/>
<reference evidence="2" key="1">
    <citation type="submission" date="2016-11" db="EMBL/GenBank/DDBJ databases">
        <authorList>
            <person name="Varghese N."/>
            <person name="Submissions S."/>
        </authorList>
    </citation>
    <scope>NUCLEOTIDE SEQUENCE [LARGE SCALE GENOMIC DNA]</scope>
    <source>
        <strain evidence="2">DSM 26899</strain>
    </source>
</reference>
<dbReference type="SUPFAM" id="SSF54593">
    <property type="entry name" value="Glyoxalase/Bleomycin resistance protein/Dihydroxybiphenyl dioxygenase"/>
    <property type="match status" value="1"/>
</dbReference>
<name>A0A1M6THU2_9FLAO</name>
<evidence type="ECO:0000313" key="1">
    <source>
        <dbReference type="EMBL" id="SHK56632.1"/>
    </source>
</evidence>